<dbReference type="InterPro" id="IPR023346">
    <property type="entry name" value="Lysozyme-like_dom_sf"/>
</dbReference>
<comment type="function">
    <text evidence="1">Defense against chitin-containing fungal pathogens.</text>
</comment>
<evidence type="ECO:0000256" key="2">
    <source>
        <dbReference type="ARBA" id="ARBA00023024"/>
    </source>
</evidence>
<dbReference type="AlphaFoldDB" id="A0AA88X8R3"/>
<reference evidence="3" key="1">
    <citation type="submission" date="2022-12" db="EMBL/GenBank/DDBJ databases">
        <title>Draft genome assemblies for two species of Escallonia (Escalloniales).</title>
        <authorList>
            <person name="Chanderbali A."/>
            <person name="Dervinis C."/>
            <person name="Anghel I."/>
            <person name="Soltis D."/>
            <person name="Soltis P."/>
            <person name="Zapata F."/>
        </authorList>
    </citation>
    <scope>NUCLEOTIDE SEQUENCE</scope>
    <source>
        <strain evidence="3">UCBG64.0493</strain>
        <tissue evidence="3">Leaf</tissue>
    </source>
</reference>
<comment type="caution">
    <text evidence="3">The sequence shown here is derived from an EMBL/GenBank/DDBJ whole genome shotgun (WGS) entry which is preliminary data.</text>
</comment>
<proteinExistence type="predicted"/>
<sequence length="137" mass="15480">MITVNTPIPALLESNTTVVMHCLSTETTIMGPLTYLLNHREYIEQNATLAFSGSNMEVDDSQSQPSAHDIFVRKWKPTEDYSGFGITMNVLHRNLVSSRDNIDIMNIIISRYQHYLDLMGVGRKEAGIDELSFAEQD</sequence>
<dbReference type="GO" id="GO:0006032">
    <property type="term" value="P:chitin catabolic process"/>
    <property type="evidence" value="ECO:0007669"/>
    <property type="project" value="UniProtKB-KW"/>
</dbReference>
<dbReference type="Gene3D" id="1.10.530.10">
    <property type="match status" value="1"/>
</dbReference>
<evidence type="ECO:0000256" key="1">
    <source>
        <dbReference type="ARBA" id="ARBA00003102"/>
    </source>
</evidence>
<dbReference type="EMBL" id="JAVXUP010000088">
    <property type="protein sequence ID" value="KAK3038888.1"/>
    <property type="molecule type" value="Genomic_DNA"/>
</dbReference>
<evidence type="ECO:0000313" key="3">
    <source>
        <dbReference type="EMBL" id="KAK3038888.1"/>
    </source>
</evidence>
<evidence type="ECO:0000313" key="4">
    <source>
        <dbReference type="Proteomes" id="UP001188597"/>
    </source>
</evidence>
<organism evidence="3 4">
    <name type="scientific">Escallonia herrerae</name>
    <dbReference type="NCBI Taxonomy" id="1293975"/>
    <lineage>
        <taxon>Eukaryota</taxon>
        <taxon>Viridiplantae</taxon>
        <taxon>Streptophyta</taxon>
        <taxon>Embryophyta</taxon>
        <taxon>Tracheophyta</taxon>
        <taxon>Spermatophyta</taxon>
        <taxon>Magnoliopsida</taxon>
        <taxon>eudicotyledons</taxon>
        <taxon>Gunneridae</taxon>
        <taxon>Pentapetalae</taxon>
        <taxon>asterids</taxon>
        <taxon>campanulids</taxon>
        <taxon>Escalloniales</taxon>
        <taxon>Escalloniaceae</taxon>
        <taxon>Escallonia</taxon>
    </lineage>
</organism>
<dbReference type="SUPFAM" id="SSF53955">
    <property type="entry name" value="Lysozyme-like"/>
    <property type="match status" value="1"/>
</dbReference>
<keyword evidence="4" id="KW-1185">Reference proteome</keyword>
<dbReference type="Proteomes" id="UP001188597">
    <property type="component" value="Unassembled WGS sequence"/>
</dbReference>
<protein>
    <submittedName>
        <fullName evidence="3">Uncharacterized protein</fullName>
    </submittedName>
</protein>
<keyword evidence="2" id="KW-0146">Chitin degradation</keyword>
<accession>A0AA88X8R3</accession>
<keyword evidence="2" id="KW-0119">Carbohydrate metabolism</keyword>
<gene>
    <name evidence="3" type="ORF">RJ639_028610</name>
</gene>
<name>A0AA88X8R3_9ASTE</name>
<keyword evidence="2" id="KW-0624">Polysaccharide degradation</keyword>